<accession>A0A7C8I916</accession>
<feature type="compositionally biased region" description="Acidic residues" evidence="1">
    <location>
        <begin position="211"/>
        <end position="221"/>
    </location>
</feature>
<dbReference type="AlphaFoldDB" id="A0A7C8I916"/>
<comment type="caution">
    <text evidence="2">The sequence shown here is derived from an EMBL/GenBank/DDBJ whole genome shotgun (WGS) entry which is preliminary data.</text>
</comment>
<gene>
    <name evidence="2" type="ORF">BDV95DRAFT_567555</name>
</gene>
<feature type="compositionally biased region" description="Acidic residues" evidence="1">
    <location>
        <begin position="229"/>
        <end position="241"/>
    </location>
</feature>
<keyword evidence="3" id="KW-1185">Reference proteome</keyword>
<proteinExistence type="predicted"/>
<evidence type="ECO:0000313" key="3">
    <source>
        <dbReference type="Proteomes" id="UP000481861"/>
    </source>
</evidence>
<protein>
    <submittedName>
        <fullName evidence="2">Uncharacterized protein</fullName>
    </submittedName>
</protein>
<dbReference type="Proteomes" id="UP000481861">
    <property type="component" value="Unassembled WGS sequence"/>
</dbReference>
<reference evidence="2 3" key="1">
    <citation type="submission" date="2020-01" db="EMBL/GenBank/DDBJ databases">
        <authorList>
            <consortium name="DOE Joint Genome Institute"/>
            <person name="Haridas S."/>
            <person name="Albert R."/>
            <person name="Binder M."/>
            <person name="Bloem J."/>
            <person name="Labutti K."/>
            <person name="Salamov A."/>
            <person name="Andreopoulos B."/>
            <person name="Baker S.E."/>
            <person name="Barry K."/>
            <person name="Bills G."/>
            <person name="Bluhm B.H."/>
            <person name="Cannon C."/>
            <person name="Castanera R."/>
            <person name="Culley D.E."/>
            <person name="Daum C."/>
            <person name="Ezra D."/>
            <person name="Gonzalez J.B."/>
            <person name="Henrissat B."/>
            <person name="Kuo A."/>
            <person name="Liang C."/>
            <person name="Lipzen A."/>
            <person name="Lutzoni F."/>
            <person name="Magnuson J."/>
            <person name="Mondo S."/>
            <person name="Nolan M."/>
            <person name="Ohm R."/>
            <person name="Pangilinan J."/>
            <person name="Park H.-J.H."/>
            <person name="Ramirez L."/>
            <person name="Alfaro M."/>
            <person name="Sun H."/>
            <person name="Tritt A."/>
            <person name="Yoshinaga Y."/>
            <person name="Zwiers L.-H.L."/>
            <person name="Turgeon B.G."/>
            <person name="Goodwin S.B."/>
            <person name="Spatafora J.W."/>
            <person name="Crous P.W."/>
            <person name="Grigoriev I.V."/>
        </authorList>
    </citation>
    <scope>NUCLEOTIDE SEQUENCE [LARGE SCALE GENOMIC DNA]</scope>
    <source>
        <strain evidence="2 3">CBS 611.86</strain>
    </source>
</reference>
<sequence length="249" mass="27618">MAPKRKNTERSSQSPKKRTRIADEDDHSSRTMSIPRHSPTSSTKSDGGRRRSPRLSTPPKPTKTADPLVARIQSAIDYCREQEDAGQPVAQTTQFTVPTSASEALTLLRGAHHSGHAEFICGAPDFECYEIGIPRQHLVAQGAVGATVHDPHWWVGKTQAEVRAGPYATAVDIRRETARDKKQGVKSNRQKEIDWKLEEGLRRQELNLAMGDDEDGEDSDGEERQAGSTDEESEDDSEDELPVVRGVRR</sequence>
<feature type="region of interest" description="Disordered" evidence="1">
    <location>
        <begin position="204"/>
        <end position="249"/>
    </location>
</feature>
<organism evidence="2 3">
    <name type="scientific">Massariosphaeria phaeospora</name>
    <dbReference type="NCBI Taxonomy" id="100035"/>
    <lineage>
        <taxon>Eukaryota</taxon>
        <taxon>Fungi</taxon>
        <taxon>Dikarya</taxon>
        <taxon>Ascomycota</taxon>
        <taxon>Pezizomycotina</taxon>
        <taxon>Dothideomycetes</taxon>
        <taxon>Pleosporomycetidae</taxon>
        <taxon>Pleosporales</taxon>
        <taxon>Pleosporales incertae sedis</taxon>
        <taxon>Massariosphaeria</taxon>
    </lineage>
</organism>
<dbReference type="OrthoDB" id="3801416at2759"/>
<evidence type="ECO:0000256" key="1">
    <source>
        <dbReference type="SAM" id="MobiDB-lite"/>
    </source>
</evidence>
<dbReference type="EMBL" id="JAADJZ010000007">
    <property type="protein sequence ID" value="KAF2873688.1"/>
    <property type="molecule type" value="Genomic_DNA"/>
</dbReference>
<feature type="region of interest" description="Disordered" evidence="1">
    <location>
        <begin position="1"/>
        <end position="68"/>
    </location>
</feature>
<evidence type="ECO:0000313" key="2">
    <source>
        <dbReference type="EMBL" id="KAF2873688.1"/>
    </source>
</evidence>
<name>A0A7C8I916_9PLEO</name>